<gene>
    <name evidence="2" type="ORF">PN36_04345</name>
</gene>
<dbReference type="GO" id="GO:0008476">
    <property type="term" value="F:protein-tyrosine sulfotransferase activity"/>
    <property type="evidence" value="ECO:0007669"/>
    <property type="project" value="InterPro"/>
</dbReference>
<dbReference type="EMBL" id="JSZA02000012">
    <property type="protein sequence ID" value="KHD05574.1"/>
    <property type="molecule type" value="Genomic_DNA"/>
</dbReference>
<evidence type="ECO:0000313" key="3">
    <source>
        <dbReference type="Proteomes" id="UP000030428"/>
    </source>
</evidence>
<dbReference type="AlphaFoldDB" id="A0A0A6P5E9"/>
<protein>
    <recommendedName>
        <fullName evidence="4">Sulfotransferase</fullName>
    </recommendedName>
</protein>
<organism evidence="2 3">
    <name type="scientific">Candidatus Thiomargarita nelsonii</name>
    <dbReference type="NCBI Taxonomy" id="1003181"/>
    <lineage>
        <taxon>Bacteria</taxon>
        <taxon>Pseudomonadati</taxon>
        <taxon>Pseudomonadota</taxon>
        <taxon>Gammaproteobacteria</taxon>
        <taxon>Thiotrichales</taxon>
        <taxon>Thiotrichaceae</taxon>
        <taxon>Thiomargarita</taxon>
    </lineage>
</organism>
<dbReference type="SUPFAM" id="SSF52540">
    <property type="entry name" value="P-loop containing nucleoside triphosphate hydrolases"/>
    <property type="match status" value="1"/>
</dbReference>
<sequence length="341" mass="40084">MKKSSDKRTPLFIVGMNGSGTTMLADCLSRHPECFVFQGETKVIPFFYENQEKYGDLKIPANANRLLVDMARSFVFWREDSNAYKQMTVDESKEYDFSSLVEHLYHHYSKGKNYRYWIDRTPMYAMRIDLLAKAFPTAKFIHLYRDGRDCARSLHRRWSRSPVRTIYRWKKLVAKAGADGATLDSGRYMAVCYETLTKNPETIMPEITNFLGIEYSEVLLKSAMPYIGDGTRKRDNAASGSILENSGKWRTYFTEKQIFKLESIAGFWLKKMGYETLYEVGDRNISQFLHRWLEFYDRMCLVYHRVKRVKYHKIGNLFKRILKKGRSARIQSKGLKKFMGF</sequence>
<dbReference type="Proteomes" id="UP000030428">
    <property type="component" value="Unassembled WGS sequence"/>
</dbReference>
<evidence type="ECO:0000313" key="2">
    <source>
        <dbReference type="EMBL" id="KHD05574.1"/>
    </source>
</evidence>
<dbReference type="InterPro" id="IPR026634">
    <property type="entry name" value="TPST-like"/>
</dbReference>
<keyword evidence="1" id="KW-0808">Transferase</keyword>
<dbReference type="Gene3D" id="3.40.50.300">
    <property type="entry name" value="P-loop containing nucleotide triphosphate hydrolases"/>
    <property type="match status" value="1"/>
</dbReference>
<dbReference type="PANTHER" id="PTHR12788:SF10">
    <property type="entry name" value="PROTEIN-TYROSINE SULFOTRANSFERASE"/>
    <property type="match status" value="1"/>
</dbReference>
<dbReference type="InterPro" id="IPR027417">
    <property type="entry name" value="P-loop_NTPase"/>
</dbReference>
<reference evidence="2 3" key="1">
    <citation type="journal article" date="2016" name="Front. Microbiol.">
        <title>Single-Cell (Meta-)Genomics of a Dimorphic Candidatus Thiomargarita nelsonii Reveals Genomic Plasticity.</title>
        <authorList>
            <person name="Flood B.E."/>
            <person name="Fliss P."/>
            <person name="Jones D.S."/>
            <person name="Dick G.J."/>
            <person name="Jain S."/>
            <person name="Kaster A.K."/>
            <person name="Winkel M."/>
            <person name="Mussmann M."/>
            <person name="Bailey J."/>
        </authorList>
    </citation>
    <scope>NUCLEOTIDE SEQUENCE [LARGE SCALE GENOMIC DNA]</scope>
    <source>
        <strain evidence="2">Hydrate Ridge</strain>
    </source>
</reference>
<comment type="caution">
    <text evidence="2">The sequence shown here is derived from an EMBL/GenBank/DDBJ whole genome shotgun (WGS) entry which is preliminary data.</text>
</comment>
<name>A0A0A6P5E9_9GAMM</name>
<dbReference type="PANTHER" id="PTHR12788">
    <property type="entry name" value="PROTEIN-TYROSINE SULFOTRANSFERASE 2"/>
    <property type="match status" value="1"/>
</dbReference>
<proteinExistence type="predicted"/>
<evidence type="ECO:0000256" key="1">
    <source>
        <dbReference type="ARBA" id="ARBA00022679"/>
    </source>
</evidence>
<dbReference type="Pfam" id="PF13469">
    <property type="entry name" value="Sulfotransfer_3"/>
    <property type="match status" value="1"/>
</dbReference>
<evidence type="ECO:0008006" key="4">
    <source>
        <dbReference type="Google" id="ProtNLM"/>
    </source>
</evidence>
<keyword evidence="3" id="KW-1185">Reference proteome</keyword>
<accession>A0A0A6P5E9</accession>